<proteinExistence type="predicted"/>
<dbReference type="InParanoid" id="D7FXA6"/>
<dbReference type="Proteomes" id="UP000002630">
    <property type="component" value="Linkage Group LG03"/>
</dbReference>
<feature type="compositionally biased region" description="Gly residues" evidence="1">
    <location>
        <begin position="21"/>
        <end position="32"/>
    </location>
</feature>
<organism evidence="2 3">
    <name type="scientific">Ectocarpus siliculosus</name>
    <name type="common">Brown alga</name>
    <name type="synonym">Conferva siliculosa</name>
    <dbReference type="NCBI Taxonomy" id="2880"/>
    <lineage>
        <taxon>Eukaryota</taxon>
        <taxon>Sar</taxon>
        <taxon>Stramenopiles</taxon>
        <taxon>Ochrophyta</taxon>
        <taxon>PX clade</taxon>
        <taxon>Phaeophyceae</taxon>
        <taxon>Ectocarpales</taxon>
        <taxon>Ectocarpaceae</taxon>
        <taxon>Ectocarpus</taxon>
    </lineage>
</organism>
<evidence type="ECO:0000256" key="1">
    <source>
        <dbReference type="SAM" id="MobiDB-lite"/>
    </source>
</evidence>
<feature type="region of interest" description="Disordered" evidence="1">
    <location>
        <begin position="1"/>
        <end position="49"/>
    </location>
</feature>
<name>D7FXA6_ECTSI</name>
<dbReference type="EMBL" id="FN649728">
    <property type="protein sequence ID" value="CBJ32243.1"/>
    <property type="molecule type" value="Genomic_DNA"/>
</dbReference>
<evidence type="ECO:0000313" key="3">
    <source>
        <dbReference type="Proteomes" id="UP000002630"/>
    </source>
</evidence>
<dbReference type="EMBL" id="FN648513">
    <property type="protein sequence ID" value="CBJ32243.1"/>
    <property type="molecule type" value="Genomic_DNA"/>
</dbReference>
<reference evidence="2 3" key="1">
    <citation type="journal article" date="2010" name="Nature">
        <title>The Ectocarpus genome and the independent evolution of multicellularity in brown algae.</title>
        <authorList>
            <person name="Cock J.M."/>
            <person name="Sterck L."/>
            <person name="Rouze P."/>
            <person name="Scornet D."/>
            <person name="Allen A.E."/>
            <person name="Amoutzias G."/>
            <person name="Anthouard V."/>
            <person name="Artiguenave F."/>
            <person name="Aury J.M."/>
            <person name="Badger J.H."/>
            <person name="Beszteri B."/>
            <person name="Billiau K."/>
            <person name="Bonnet E."/>
            <person name="Bothwell J.H."/>
            <person name="Bowler C."/>
            <person name="Boyen C."/>
            <person name="Brownlee C."/>
            <person name="Carrano C.J."/>
            <person name="Charrier B."/>
            <person name="Cho G.Y."/>
            <person name="Coelho S.M."/>
            <person name="Collen J."/>
            <person name="Corre E."/>
            <person name="Da Silva C."/>
            <person name="Delage L."/>
            <person name="Delaroque N."/>
            <person name="Dittami S.M."/>
            <person name="Doulbeau S."/>
            <person name="Elias M."/>
            <person name="Farnham G."/>
            <person name="Gachon C.M."/>
            <person name="Gschloessl B."/>
            <person name="Heesch S."/>
            <person name="Jabbari K."/>
            <person name="Jubin C."/>
            <person name="Kawai H."/>
            <person name="Kimura K."/>
            <person name="Kloareg B."/>
            <person name="Kupper F.C."/>
            <person name="Lang D."/>
            <person name="Le Bail A."/>
            <person name="Leblanc C."/>
            <person name="Lerouge P."/>
            <person name="Lohr M."/>
            <person name="Lopez P.J."/>
            <person name="Martens C."/>
            <person name="Maumus F."/>
            <person name="Michel G."/>
            <person name="Miranda-Saavedra D."/>
            <person name="Morales J."/>
            <person name="Moreau H."/>
            <person name="Motomura T."/>
            <person name="Nagasato C."/>
            <person name="Napoli C.A."/>
            <person name="Nelson D.R."/>
            <person name="Nyvall-Collen P."/>
            <person name="Peters A.F."/>
            <person name="Pommier C."/>
            <person name="Potin P."/>
            <person name="Poulain J."/>
            <person name="Quesneville H."/>
            <person name="Read B."/>
            <person name="Rensing S.A."/>
            <person name="Ritter A."/>
            <person name="Rousvoal S."/>
            <person name="Samanta M."/>
            <person name="Samson G."/>
            <person name="Schroeder D.C."/>
            <person name="Segurens B."/>
            <person name="Strittmatter M."/>
            <person name="Tonon T."/>
            <person name="Tregear J.W."/>
            <person name="Valentin K."/>
            <person name="von Dassow P."/>
            <person name="Yamagishi T."/>
            <person name="Van de Peer Y."/>
            <person name="Wincker P."/>
        </authorList>
    </citation>
    <scope>NUCLEOTIDE SEQUENCE [LARGE SCALE GENOMIC DNA]</scope>
    <source>
        <strain evidence="3">Ec32 / CCAP1310/4</strain>
    </source>
</reference>
<keyword evidence="3" id="KW-1185">Reference proteome</keyword>
<sequence length="94" mass="10084">MFWRSVPSVPWAGPSPRGSNNGAGGGAVGAGGRHAKGGNAQRKQQAPEPYSLGHLRVLFQRLIDAQEGRVEGETTVVETLRAASARRRPRRRQG</sequence>
<protein>
    <submittedName>
        <fullName evidence="2">Uncharacterized protein</fullName>
    </submittedName>
</protein>
<accession>D7FXA6</accession>
<dbReference type="AlphaFoldDB" id="D7FXA6"/>
<gene>
    <name evidence="2" type="ORF">Esi_0323_0011</name>
</gene>
<evidence type="ECO:0000313" key="2">
    <source>
        <dbReference type="EMBL" id="CBJ32243.1"/>
    </source>
</evidence>